<dbReference type="AlphaFoldDB" id="A0A0B7AUJ9"/>
<evidence type="ECO:0000313" key="4">
    <source>
        <dbReference type="EMBL" id="CEK83557.1"/>
    </source>
</evidence>
<sequence>MRACKILIEDLCLLRGEGRKIKTDLCQQHELSENSKWIGEKATIESIYFGFLATAC</sequence>
<dbReference type="EMBL" id="HACG01036691">
    <property type="protein sequence ID" value="CEK83556.1"/>
    <property type="molecule type" value="Transcribed_RNA"/>
</dbReference>
<evidence type="ECO:0000313" key="2">
    <source>
        <dbReference type="EMBL" id="CEK83555.1"/>
    </source>
</evidence>
<accession>A0A0B7AUJ9</accession>
<evidence type="ECO:0000313" key="3">
    <source>
        <dbReference type="EMBL" id="CEK83556.1"/>
    </source>
</evidence>
<organism evidence="2">
    <name type="scientific">Arion vulgaris</name>
    <dbReference type="NCBI Taxonomy" id="1028688"/>
    <lineage>
        <taxon>Eukaryota</taxon>
        <taxon>Metazoa</taxon>
        <taxon>Spiralia</taxon>
        <taxon>Lophotrochozoa</taxon>
        <taxon>Mollusca</taxon>
        <taxon>Gastropoda</taxon>
        <taxon>Heterobranchia</taxon>
        <taxon>Euthyneura</taxon>
        <taxon>Panpulmonata</taxon>
        <taxon>Eupulmonata</taxon>
        <taxon>Stylommatophora</taxon>
        <taxon>Helicina</taxon>
        <taxon>Arionoidea</taxon>
        <taxon>Arionidae</taxon>
        <taxon>Arion</taxon>
    </lineage>
</organism>
<dbReference type="EMBL" id="HACG01036690">
    <property type="protein sequence ID" value="CEK83555.1"/>
    <property type="molecule type" value="Transcribed_RNA"/>
</dbReference>
<dbReference type="EMBL" id="HACG01036688">
    <property type="protein sequence ID" value="CEK83553.1"/>
    <property type="molecule type" value="Transcribed_RNA"/>
</dbReference>
<protein>
    <submittedName>
        <fullName evidence="2">Uncharacterized protein</fullName>
    </submittedName>
</protein>
<gene>
    <name evidence="2" type="primary">ORF137634</name>
    <name evidence="1" type="synonym">ORF137621</name>
    <name evidence="3" type="synonym">ORF137640</name>
    <name evidence="4" type="synonym">ORF137644</name>
</gene>
<evidence type="ECO:0000313" key="1">
    <source>
        <dbReference type="EMBL" id="CEK83553.1"/>
    </source>
</evidence>
<dbReference type="EMBL" id="HACG01036692">
    <property type="protein sequence ID" value="CEK83557.1"/>
    <property type="molecule type" value="Transcribed_RNA"/>
</dbReference>
<proteinExistence type="predicted"/>
<name>A0A0B7AUJ9_9EUPU</name>
<reference evidence="2" key="1">
    <citation type="submission" date="2014-12" db="EMBL/GenBank/DDBJ databases">
        <title>Insight into the proteome of Arion vulgaris.</title>
        <authorList>
            <person name="Aradska J."/>
            <person name="Bulat T."/>
            <person name="Smidak R."/>
            <person name="Sarate P."/>
            <person name="Gangsoo J."/>
            <person name="Sialana F."/>
            <person name="Bilban M."/>
            <person name="Lubec G."/>
        </authorList>
    </citation>
    <scope>NUCLEOTIDE SEQUENCE</scope>
    <source>
        <tissue evidence="2">Skin</tissue>
    </source>
</reference>